<proteinExistence type="predicted"/>
<feature type="transmembrane region" description="Helical" evidence="1">
    <location>
        <begin position="60"/>
        <end position="79"/>
    </location>
</feature>
<gene>
    <name evidence="2" type="ORF">B0W48_13665</name>
</gene>
<evidence type="ECO:0000256" key="1">
    <source>
        <dbReference type="SAM" id="Phobius"/>
    </source>
</evidence>
<accession>A0A1Q2H084</accession>
<dbReference type="EMBL" id="CP019628">
    <property type="protein sequence ID" value="AQQ00765.1"/>
    <property type="molecule type" value="Genomic_DNA"/>
</dbReference>
<keyword evidence="1" id="KW-0472">Membrane</keyword>
<keyword evidence="1" id="KW-1133">Transmembrane helix</keyword>
<feature type="transmembrane region" description="Helical" evidence="1">
    <location>
        <begin position="34"/>
        <end position="53"/>
    </location>
</feature>
<feature type="transmembrane region" description="Helical" evidence="1">
    <location>
        <begin position="99"/>
        <end position="117"/>
    </location>
</feature>
<dbReference type="RefSeq" id="WP_077537444.1">
    <property type="nucleotide sequence ID" value="NZ_CP019628.1"/>
</dbReference>
<organism evidence="2 3">
    <name type="scientific">Pseudoalteromonas aliena</name>
    <dbReference type="NCBI Taxonomy" id="247523"/>
    <lineage>
        <taxon>Bacteria</taxon>
        <taxon>Pseudomonadati</taxon>
        <taxon>Pseudomonadota</taxon>
        <taxon>Gammaproteobacteria</taxon>
        <taxon>Alteromonadales</taxon>
        <taxon>Pseudoalteromonadaceae</taxon>
        <taxon>Pseudoalteromonas</taxon>
    </lineage>
</organism>
<keyword evidence="1" id="KW-0812">Transmembrane</keyword>
<reference evidence="2 3" key="1">
    <citation type="submission" date="2017-02" db="EMBL/GenBank/DDBJ databases">
        <title>Complete genome sequence of the cold-active Pseudoalteromonas aliena strain EH1 isolated from Arctic seawater.</title>
        <authorList>
            <person name="Kim E."/>
            <person name="Heo E."/>
            <person name="Kim H."/>
            <person name="Kim D."/>
        </authorList>
    </citation>
    <scope>NUCLEOTIDE SEQUENCE [LARGE SCALE GENOMIC DNA]</scope>
    <source>
        <strain evidence="2 3">EH1</strain>
    </source>
</reference>
<dbReference type="STRING" id="247523.B0W48_13665"/>
<dbReference type="Proteomes" id="UP000188243">
    <property type="component" value="Chromosome"/>
</dbReference>
<evidence type="ECO:0008006" key="4">
    <source>
        <dbReference type="Google" id="ProtNLM"/>
    </source>
</evidence>
<dbReference type="KEGG" id="paln:B0W48_13665"/>
<dbReference type="AlphaFoldDB" id="A0A1Q2H084"/>
<evidence type="ECO:0000313" key="2">
    <source>
        <dbReference type="EMBL" id="AQQ00765.1"/>
    </source>
</evidence>
<evidence type="ECO:0000313" key="3">
    <source>
        <dbReference type="Proteomes" id="UP000188243"/>
    </source>
</evidence>
<name>A0A1Q2H084_9GAMM</name>
<protein>
    <recommendedName>
        <fullName evidence="4">Lipoprotein</fullName>
    </recommendedName>
</protein>
<sequence>MKFLIILSLFILSFTTQACMFQPEGLVEKHIQQFLYFLIASVIVFFLIFIIRYLHNKSRIWVPTIAVLGFGYFPFTSYILEYAGLSGFSGACGQPGLVYTGKFLLVGLSVILAYELFKYFKYRCKL</sequence>
<dbReference type="PROSITE" id="PS51257">
    <property type="entry name" value="PROKAR_LIPOPROTEIN"/>
    <property type="match status" value="1"/>
</dbReference>